<dbReference type="HAMAP" id="MF_01962">
    <property type="entry name" value="Adenine_deaminase"/>
    <property type="match status" value="1"/>
</dbReference>
<dbReference type="Gene3D" id="3.20.20.140">
    <property type="entry name" value="Metal-dependent hydrolases"/>
    <property type="match status" value="1"/>
</dbReference>
<dbReference type="EMBL" id="CP058610">
    <property type="protein sequence ID" value="QLG74169.1"/>
    <property type="molecule type" value="Genomic_DNA"/>
</dbReference>
<name>A0A7H9B860_ZYGMR</name>
<reference evidence="9 10" key="1">
    <citation type="submission" date="2020-07" db="EMBL/GenBank/DDBJ databases">
        <title>The yeast mating-type switching endonuclease HO is a domesticated member of an unorthodox homing genetic element family.</title>
        <authorList>
            <person name="Coughlan A.Y."/>
            <person name="Lombardi L."/>
            <person name="Braun-Galleani S."/>
            <person name="Martos A.R."/>
            <person name="Galeote V."/>
            <person name="Bigey F."/>
            <person name="Dequin S."/>
            <person name="Byrne K.P."/>
            <person name="Wolfe K.H."/>
        </authorList>
    </citation>
    <scope>NUCLEOTIDE SEQUENCE [LARGE SCALE GENOMIC DNA]</scope>
    <source>
        <strain evidence="9 10">NRRL Y-6702</strain>
    </source>
</reference>
<keyword evidence="5 7" id="KW-0546">Nucleotide metabolism</keyword>
<evidence type="ECO:0000259" key="8">
    <source>
        <dbReference type="Pfam" id="PF00962"/>
    </source>
</evidence>
<dbReference type="GO" id="GO:0008270">
    <property type="term" value="F:zinc ion binding"/>
    <property type="evidence" value="ECO:0007669"/>
    <property type="project" value="UniProtKB-UniRule"/>
</dbReference>
<feature type="active site" description="Proton donor" evidence="7">
    <location>
        <position position="209"/>
    </location>
</feature>
<keyword evidence="10" id="KW-1185">Reference proteome</keyword>
<evidence type="ECO:0000256" key="2">
    <source>
        <dbReference type="ARBA" id="ARBA00022723"/>
    </source>
</evidence>
<dbReference type="PROSITE" id="PS00485">
    <property type="entry name" value="A_DEAMINASE"/>
    <property type="match status" value="1"/>
</dbReference>
<evidence type="ECO:0000313" key="9">
    <source>
        <dbReference type="EMBL" id="QLG74169.1"/>
    </source>
</evidence>
<keyword evidence="3 7" id="KW-0378">Hydrolase</keyword>
<dbReference type="NCBIfam" id="TIGR01430">
    <property type="entry name" value="aden_deam"/>
    <property type="match status" value="1"/>
</dbReference>
<evidence type="ECO:0000256" key="4">
    <source>
        <dbReference type="ARBA" id="ARBA00022833"/>
    </source>
</evidence>
<dbReference type="AlphaFoldDB" id="A0A7H9B860"/>
<keyword evidence="4 7" id="KW-0862">Zinc</keyword>
<dbReference type="PANTHER" id="PTHR43114:SF6">
    <property type="entry name" value="ADENINE DEAMINASE"/>
    <property type="match status" value="1"/>
</dbReference>
<dbReference type="GO" id="GO:0009117">
    <property type="term" value="P:nucleotide metabolic process"/>
    <property type="evidence" value="ECO:0007669"/>
    <property type="project" value="UniProtKB-KW"/>
</dbReference>
<dbReference type="Pfam" id="PF00962">
    <property type="entry name" value="A_deaminase"/>
    <property type="match status" value="1"/>
</dbReference>
<dbReference type="GO" id="GO:0000034">
    <property type="term" value="F:adenine deaminase activity"/>
    <property type="evidence" value="ECO:0007669"/>
    <property type="project" value="UniProtKB-UniRule"/>
</dbReference>
<dbReference type="GO" id="GO:0009168">
    <property type="term" value="P:purine ribonucleoside monophosphate biosynthetic process"/>
    <property type="evidence" value="ECO:0007669"/>
    <property type="project" value="InterPro"/>
</dbReference>
<feature type="binding site" evidence="7">
    <location>
        <position position="206"/>
    </location>
    <ligand>
        <name>Zn(2+)</name>
        <dbReference type="ChEBI" id="CHEBI:29105"/>
        <note>catalytic</note>
    </ligand>
</feature>
<feature type="binding site" evidence="7">
    <location>
        <position position="287"/>
    </location>
    <ligand>
        <name>Zn(2+)</name>
        <dbReference type="ChEBI" id="CHEBI:29105"/>
        <note>catalytic</note>
    </ligand>
</feature>
<dbReference type="InterPro" id="IPR006330">
    <property type="entry name" value="Ado/ade_deaminase"/>
</dbReference>
<feature type="binding site" evidence="7">
    <location>
        <position position="20"/>
    </location>
    <ligand>
        <name>Zn(2+)</name>
        <dbReference type="ChEBI" id="CHEBI:29105"/>
        <note>catalytic</note>
    </ligand>
</feature>
<feature type="site" description="Important for catalytic activity" evidence="7">
    <location>
        <position position="230"/>
    </location>
</feature>
<dbReference type="EC" id="3.5.4.2" evidence="7"/>
<evidence type="ECO:0000256" key="6">
    <source>
        <dbReference type="ARBA" id="ARBA00023242"/>
    </source>
</evidence>
<accession>A0A7H9B860</accession>
<dbReference type="Proteomes" id="UP000509704">
    <property type="component" value="Chromosome 7"/>
</dbReference>
<gene>
    <name evidence="7" type="primary">AAH1</name>
    <name evidence="9" type="ORF">HG535_0G00530</name>
</gene>
<feature type="binding site" evidence="7">
    <location>
        <position position="18"/>
    </location>
    <ligand>
        <name>Zn(2+)</name>
        <dbReference type="ChEBI" id="CHEBI:29105"/>
        <note>catalytic</note>
    </ligand>
</feature>
<dbReference type="GO" id="GO:0006146">
    <property type="term" value="P:adenine catabolic process"/>
    <property type="evidence" value="ECO:0007669"/>
    <property type="project" value="UniProtKB-UniRule"/>
</dbReference>
<comment type="function">
    <text evidence="7">Catalyzes the hydrolytic deamination of adenine to hypoxanthine. Plays an important role in the purine salvage pathway and in nitrogen catabolism.</text>
</comment>
<dbReference type="FunFam" id="3.20.20.140:FF:000039">
    <property type="entry name" value="Adenine deaminase"/>
    <property type="match status" value="1"/>
</dbReference>
<proteinExistence type="inferred from homology"/>
<feature type="domain" description="Adenosine deaminase" evidence="8">
    <location>
        <begin position="13"/>
        <end position="341"/>
    </location>
</feature>
<dbReference type="SUPFAM" id="SSF51556">
    <property type="entry name" value="Metallo-dependent hydrolases"/>
    <property type="match status" value="1"/>
</dbReference>
<sequence length="350" mass="39493">MSAVSVEFLKELPKCEHHLHLEGTLEPDLLFPLAKRNGIELPAEFPQSVEELAAKYSQFRDLQDFLDYYYIGTNVLVKEEDFFDLAWAYFTKVAKQGLVHAEVFFDPQSHTSRGVPIAVVTRGFSKACERAQNELGISTELIMCLLRHVEPEKCLETIQEATPFLKDGTISGLGLDSAEKPFPPELFIECYEAATKINPDLKLTAHAGEEGSSAYVVNSLDLLQVTRIDHGINSQHDEELMARLSRERIMLTMCPLSNVKLQVVSAVGELPFQRFLDADIPFSVNSDDPAYFGGYILENYIALSESFPHWDHQTWGKIVKNSIEGSWCDAKRKQQLLAQLEDTITRHAKN</sequence>
<feature type="binding site" evidence="7">
    <location>
        <position position="288"/>
    </location>
    <ligand>
        <name>substrate</name>
    </ligand>
</feature>
<evidence type="ECO:0000313" key="10">
    <source>
        <dbReference type="Proteomes" id="UP000509704"/>
    </source>
</evidence>
<comment type="cofactor">
    <cofactor evidence="7">
        <name>Zn(2+)</name>
        <dbReference type="ChEBI" id="CHEBI:29105"/>
    </cofactor>
    <text evidence="7">Binds 1 zinc ion per subunit.</text>
</comment>
<dbReference type="InterPro" id="IPR032466">
    <property type="entry name" value="Metal_Hydrolase"/>
</dbReference>
<dbReference type="GO" id="GO:0043103">
    <property type="term" value="P:hypoxanthine salvage"/>
    <property type="evidence" value="ECO:0007669"/>
    <property type="project" value="UniProtKB-UniRule"/>
</dbReference>
<organism evidence="9 10">
    <name type="scientific">Zygotorulaspora mrakii</name>
    <name type="common">Zygosaccharomyces mrakii</name>
    <dbReference type="NCBI Taxonomy" id="42260"/>
    <lineage>
        <taxon>Eukaryota</taxon>
        <taxon>Fungi</taxon>
        <taxon>Dikarya</taxon>
        <taxon>Ascomycota</taxon>
        <taxon>Saccharomycotina</taxon>
        <taxon>Saccharomycetes</taxon>
        <taxon>Saccharomycetales</taxon>
        <taxon>Saccharomycetaceae</taxon>
        <taxon>Zygotorulaspora</taxon>
    </lineage>
</organism>
<dbReference type="InterPro" id="IPR001365">
    <property type="entry name" value="A_deaminase_dom"/>
</dbReference>
<comment type="catalytic activity">
    <reaction evidence="7">
        <text>adenine + H2O + H(+) = hypoxanthine + NH4(+)</text>
        <dbReference type="Rhea" id="RHEA:23688"/>
        <dbReference type="ChEBI" id="CHEBI:15377"/>
        <dbReference type="ChEBI" id="CHEBI:15378"/>
        <dbReference type="ChEBI" id="CHEBI:16708"/>
        <dbReference type="ChEBI" id="CHEBI:17368"/>
        <dbReference type="ChEBI" id="CHEBI:28938"/>
        <dbReference type="EC" id="3.5.4.2"/>
    </reaction>
</comment>
<protein>
    <recommendedName>
        <fullName evidence="7">Adenine deaminase</fullName>
        <shortName evidence="7">ADE</shortName>
        <ecNumber evidence="7">3.5.4.2</ecNumber>
    </recommendedName>
    <alternativeName>
        <fullName evidence="7">Adenine aminohydrolase</fullName>
        <shortName evidence="7">AAH</shortName>
    </alternativeName>
</protein>
<comment type="similarity">
    <text evidence="7">Belongs to the metallo-dependent hydrolases superfamily. Adenosine and AMP deaminases family. Adenine deaminase type 2 subfamily.</text>
</comment>
<comment type="subcellular location">
    <subcellularLocation>
        <location evidence="7">Cytoplasm</location>
    </subcellularLocation>
    <subcellularLocation>
        <location evidence="7">Nucleus</location>
    </subcellularLocation>
</comment>
<keyword evidence="6 7" id="KW-0539">Nucleus</keyword>
<dbReference type="GO" id="GO:0005634">
    <property type="term" value="C:nucleus"/>
    <property type="evidence" value="ECO:0007669"/>
    <property type="project" value="UniProtKB-SubCell"/>
</dbReference>
<dbReference type="InterPro" id="IPR028892">
    <property type="entry name" value="ADE"/>
</dbReference>
<dbReference type="InterPro" id="IPR006650">
    <property type="entry name" value="A/AMP_deam_AS"/>
</dbReference>
<evidence type="ECO:0000256" key="7">
    <source>
        <dbReference type="HAMAP-Rule" id="MF_03145"/>
    </source>
</evidence>
<dbReference type="PANTHER" id="PTHR43114">
    <property type="entry name" value="ADENINE DEAMINASE"/>
    <property type="match status" value="1"/>
</dbReference>
<keyword evidence="1 7" id="KW-0963">Cytoplasm</keyword>
<evidence type="ECO:0000256" key="1">
    <source>
        <dbReference type="ARBA" id="ARBA00022490"/>
    </source>
</evidence>
<keyword evidence="2 7" id="KW-0479">Metal-binding</keyword>
<evidence type="ECO:0000256" key="5">
    <source>
        <dbReference type="ARBA" id="ARBA00023080"/>
    </source>
</evidence>
<dbReference type="OrthoDB" id="272271at2759"/>
<dbReference type="GO" id="GO:0005829">
    <property type="term" value="C:cytosol"/>
    <property type="evidence" value="ECO:0007669"/>
    <property type="project" value="TreeGrafter"/>
</dbReference>
<evidence type="ECO:0000256" key="3">
    <source>
        <dbReference type="ARBA" id="ARBA00022801"/>
    </source>
</evidence>
<dbReference type="CDD" id="cd01320">
    <property type="entry name" value="ADA"/>
    <property type="match status" value="1"/>
</dbReference>